<evidence type="ECO:0000313" key="4">
    <source>
        <dbReference type="Proteomes" id="UP001610444"/>
    </source>
</evidence>
<keyword evidence="2" id="KW-0472">Membrane</keyword>
<sequence length="223" mass="25075">MGLRAWLYRKGFRTNDDIKRLEAIGGSFATAMFMLLISLPRGGNPNSVKVPPSKGTRRSGPGLCSNKLWQVRELHEELEKAWRRETDIEKPGQQVPLDRDEPPERCQSFSDHNLDITVDIYELEEMIAAKERDDLEKIGISVTSSRSGKLQLEVTRVALPAVNSNQQNGKLIKEGLAPQVIQTPSAYSVDVYTRDTIRKLSFMVQDLPPGYCGQEGSNFKNSR</sequence>
<accession>A0ABR4JBG9</accession>
<name>A0ABR4JBG9_9EURO</name>
<dbReference type="EMBL" id="JBFXLR010000116">
    <property type="protein sequence ID" value="KAL2836442.1"/>
    <property type="molecule type" value="Genomic_DNA"/>
</dbReference>
<protein>
    <submittedName>
        <fullName evidence="3">Uncharacterized protein</fullName>
    </submittedName>
</protein>
<keyword evidence="2" id="KW-0812">Transmembrane</keyword>
<dbReference type="Proteomes" id="UP001610444">
    <property type="component" value="Unassembled WGS sequence"/>
</dbReference>
<evidence type="ECO:0000313" key="3">
    <source>
        <dbReference type="EMBL" id="KAL2836442.1"/>
    </source>
</evidence>
<feature type="transmembrane region" description="Helical" evidence="2">
    <location>
        <begin position="21"/>
        <end position="39"/>
    </location>
</feature>
<organism evidence="3 4">
    <name type="scientific">Aspergillus pseudodeflectus</name>
    <dbReference type="NCBI Taxonomy" id="176178"/>
    <lineage>
        <taxon>Eukaryota</taxon>
        <taxon>Fungi</taxon>
        <taxon>Dikarya</taxon>
        <taxon>Ascomycota</taxon>
        <taxon>Pezizomycotina</taxon>
        <taxon>Eurotiomycetes</taxon>
        <taxon>Eurotiomycetidae</taxon>
        <taxon>Eurotiales</taxon>
        <taxon>Aspergillaceae</taxon>
        <taxon>Aspergillus</taxon>
        <taxon>Aspergillus subgen. Nidulantes</taxon>
    </lineage>
</organism>
<gene>
    <name evidence="3" type="ORF">BJX68DRAFT_273516</name>
</gene>
<evidence type="ECO:0000256" key="1">
    <source>
        <dbReference type="SAM" id="MobiDB-lite"/>
    </source>
</evidence>
<dbReference type="GeneID" id="98162648"/>
<keyword evidence="2" id="KW-1133">Transmembrane helix</keyword>
<proteinExistence type="predicted"/>
<feature type="region of interest" description="Disordered" evidence="1">
    <location>
        <begin position="83"/>
        <end position="109"/>
    </location>
</feature>
<evidence type="ECO:0000256" key="2">
    <source>
        <dbReference type="SAM" id="Phobius"/>
    </source>
</evidence>
<comment type="caution">
    <text evidence="3">The sequence shown here is derived from an EMBL/GenBank/DDBJ whole genome shotgun (WGS) entry which is preliminary data.</text>
</comment>
<reference evidence="3 4" key="1">
    <citation type="submission" date="2024-07" db="EMBL/GenBank/DDBJ databases">
        <title>Section-level genome sequencing and comparative genomics of Aspergillus sections Usti and Cavernicolus.</title>
        <authorList>
            <consortium name="Lawrence Berkeley National Laboratory"/>
            <person name="Nybo J.L."/>
            <person name="Vesth T.C."/>
            <person name="Theobald S."/>
            <person name="Frisvad J.C."/>
            <person name="Larsen T.O."/>
            <person name="Kjaerboelling I."/>
            <person name="Rothschild-Mancinelli K."/>
            <person name="Lyhne E.K."/>
            <person name="Kogle M.E."/>
            <person name="Barry K."/>
            <person name="Clum A."/>
            <person name="Na H."/>
            <person name="Ledsgaard L."/>
            <person name="Lin J."/>
            <person name="Lipzen A."/>
            <person name="Kuo A."/>
            <person name="Riley R."/>
            <person name="Mondo S."/>
            <person name="LaButti K."/>
            <person name="Haridas S."/>
            <person name="Pangalinan J."/>
            <person name="Salamov A.A."/>
            <person name="Simmons B.A."/>
            <person name="Magnuson J.K."/>
            <person name="Chen J."/>
            <person name="Drula E."/>
            <person name="Henrissat B."/>
            <person name="Wiebenga A."/>
            <person name="Lubbers R.J."/>
            <person name="Gomes A.C."/>
            <person name="Macurrencykelacurrency M.R."/>
            <person name="Stajich J."/>
            <person name="Grigoriev I.V."/>
            <person name="Mortensen U.H."/>
            <person name="De vries R.P."/>
            <person name="Baker S.E."/>
            <person name="Andersen M.R."/>
        </authorList>
    </citation>
    <scope>NUCLEOTIDE SEQUENCE [LARGE SCALE GENOMIC DNA]</scope>
    <source>
        <strain evidence="3 4">CBS 756.74</strain>
    </source>
</reference>
<dbReference type="RefSeq" id="XP_070892092.1">
    <property type="nucleotide sequence ID" value="XM_071047484.1"/>
</dbReference>
<keyword evidence="4" id="KW-1185">Reference proteome</keyword>